<accession>A0ABR6W6R8</accession>
<dbReference type="Pfam" id="PF05368">
    <property type="entry name" value="NmrA"/>
    <property type="match status" value="1"/>
</dbReference>
<dbReference type="EMBL" id="VFIA01000014">
    <property type="protein sequence ID" value="MBC3792258.1"/>
    <property type="molecule type" value="Genomic_DNA"/>
</dbReference>
<protein>
    <recommendedName>
        <fullName evidence="1">NmrA-like domain-containing protein</fullName>
    </recommendedName>
</protein>
<gene>
    <name evidence="2" type="ORF">FH603_2768</name>
</gene>
<reference evidence="2 3" key="1">
    <citation type="submission" date="2019-06" db="EMBL/GenBank/DDBJ databases">
        <title>Spirosoma utsteinense sp. nov. isolated from Antarctic ice-free soils.</title>
        <authorList>
            <person name="Tahon G."/>
        </authorList>
    </citation>
    <scope>NUCLEOTIDE SEQUENCE [LARGE SCALE GENOMIC DNA]</scope>
    <source>
        <strain evidence="2 3">LMG 31447</strain>
    </source>
</reference>
<dbReference type="InterPro" id="IPR051604">
    <property type="entry name" value="Ergot_Alk_Oxidoreductase"/>
</dbReference>
<dbReference type="Gene3D" id="3.40.50.720">
    <property type="entry name" value="NAD(P)-binding Rossmann-like Domain"/>
    <property type="match status" value="1"/>
</dbReference>
<dbReference type="Proteomes" id="UP000700732">
    <property type="component" value="Unassembled WGS sequence"/>
</dbReference>
<dbReference type="PANTHER" id="PTHR43162:SF1">
    <property type="entry name" value="PRESTALK A DIFFERENTIATION PROTEIN A"/>
    <property type="match status" value="1"/>
</dbReference>
<name>A0ABR6W6R8_9BACT</name>
<organism evidence="2 3">
    <name type="scientific">Spirosoma utsteinense</name>
    <dbReference type="NCBI Taxonomy" id="2585773"/>
    <lineage>
        <taxon>Bacteria</taxon>
        <taxon>Pseudomonadati</taxon>
        <taxon>Bacteroidota</taxon>
        <taxon>Cytophagia</taxon>
        <taxon>Cytophagales</taxon>
        <taxon>Cytophagaceae</taxon>
        <taxon>Spirosoma</taxon>
    </lineage>
</organism>
<keyword evidence="3" id="KW-1185">Reference proteome</keyword>
<dbReference type="InterPro" id="IPR036291">
    <property type="entry name" value="NAD(P)-bd_dom_sf"/>
</dbReference>
<sequence>MNIVVTGSLGHISQPLAIELVQKGHAVTVISSKPEKQKDIEAIGAIAAIGSLEDVDFLTATFTGADAVYTMVPPNFAEASIRAYYARVGRNYAQAIQQAGIRRVVYLSSYGADLDTGIGLILGAQDVEGILSVLADVAITYLRPTYFYYNLYAFVDMIKGAGLIAANYGGTDKLVMVAPADIAAVAAEELTIETTGHTVRYIASDERTGTDIARVLGEAIGKPDLTWTVIPDEQMQRGMEANGVPPQLAADFVDMFASVRNGDLSRNYYRHPPTALGSVKLDDFAKEFASVYKG</sequence>
<dbReference type="Gene3D" id="3.90.25.10">
    <property type="entry name" value="UDP-galactose 4-epimerase, domain 1"/>
    <property type="match status" value="1"/>
</dbReference>
<comment type="caution">
    <text evidence="2">The sequence shown here is derived from an EMBL/GenBank/DDBJ whole genome shotgun (WGS) entry which is preliminary data.</text>
</comment>
<dbReference type="InterPro" id="IPR008030">
    <property type="entry name" value="NmrA-like"/>
</dbReference>
<evidence type="ECO:0000313" key="3">
    <source>
        <dbReference type="Proteomes" id="UP000700732"/>
    </source>
</evidence>
<dbReference type="SUPFAM" id="SSF51735">
    <property type="entry name" value="NAD(P)-binding Rossmann-fold domains"/>
    <property type="match status" value="1"/>
</dbReference>
<proteinExistence type="predicted"/>
<evidence type="ECO:0000259" key="1">
    <source>
        <dbReference type="Pfam" id="PF05368"/>
    </source>
</evidence>
<evidence type="ECO:0000313" key="2">
    <source>
        <dbReference type="EMBL" id="MBC3792258.1"/>
    </source>
</evidence>
<feature type="domain" description="NmrA-like" evidence="1">
    <location>
        <begin position="2"/>
        <end position="257"/>
    </location>
</feature>
<dbReference type="PANTHER" id="PTHR43162">
    <property type="match status" value="1"/>
</dbReference>
<dbReference type="RefSeq" id="WP_186738036.1">
    <property type="nucleotide sequence ID" value="NZ_VFIA01000014.1"/>
</dbReference>